<protein>
    <submittedName>
        <fullName evidence="1">Uncharacterized protein</fullName>
    </submittedName>
</protein>
<dbReference type="AlphaFoldDB" id="A0A1A8RU08"/>
<sequence>GDFTALCFLRFSSNHMDRLILRGFGGELHFSDSRRLLG</sequence>
<dbReference type="EMBL" id="HAEH01019603">
    <property type="protein sequence ID" value="SBS09491.1"/>
    <property type="molecule type" value="Transcribed_RNA"/>
</dbReference>
<gene>
    <name evidence="1" type="primary">Nfu_g_1_007065</name>
</gene>
<reference evidence="1" key="1">
    <citation type="submission" date="2016-05" db="EMBL/GenBank/DDBJ databases">
        <authorList>
            <person name="Lavstsen T."/>
            <person name="Jespersen J.S."/>
        </authorList>
    </citation>
    <scope>NUCLEOTIDE SEQUENCE</scope>
    <source>
        <tissue evidence="1">Brain</tissue>
    </source>
</reference>
<proteinExistence type="predicted"/>
<organism evidence="1">
    <name type="scientific">Nothobranchius rachovii</name>
    <name type="common">bluefin notho</name>
    <dbReference type="NCBI Taxonomy" id="451742"/>
    <lineage>
        <taxon>Eukaryota</taxon>
        <taxon>Metazoa</taxon>
        <taxon>Chordata</taxon>
        <taxon>Craniata</taxon>
        <taxon>Vertebrata</taxon>
        <taxon>Euteleostomi</taxon>
        <taxon>Actinopterygii</taxon>
        <taxon>Neopterygii</taxon>
        <taxon>Teleostei</taxon>
        <taxon>Neoteleostei</taxon>
        <taxon>Acanthomorphata</taxon>
        <taxon>Ovalentaria</taxon>
        <taxon>Atherinomorphae</taxon>
        <taxon>Cyprinodontiformes</taxon>
        <taxon>Nothobranchiidae</taxon>
        <taxon>Nothobranchius</taxon>
    </lineage>
</organism>
<feature type="non-terminal residue" evidence="1">
    <location>
        <position position="1"/>
    </location>
</feature>
<feature type="non-terminal residue" evidence="1">
    <location>
        <position position="38"/>
    </location>
</feature>
<name>A0A1A8RU08_9TELE</name>
<evidence type="ECO:0000313" key="1">
    <source>
        <dbReference type="EMBL" id="SBS09491.1"/>
    </source>
</evidence>
<reference evidence="1" key="2">
    <citation type="submission" date="2016-06" db="EMBL/GenBank/DDBJ databases">
        <title>The genome of a short-lived fish provides insights into sex chromosome evolution and the genetic control of aging.</title>
        <authorList>
            <person name="Reichwald K."/>
            <person name="Felder M."/>
            <person name="Petzold A."/>
            <person name="Koch P."/>
            <person name="Groth M."/>
            <person name="Platzer M."/>
        </authorList>
    </citation>
    <scope>NUCLEOTIDE SEQUENCE</scope>
    <source>
        <tissue evidence="1">Brain</tissue>
    </source>
</reference>
<accession>A0A1A8RU08</accession>